<evidence type="ECO:0000256" key="1">
    <source>
        <dbReference type="SAM" id="MobiDB-lite"/>
    </source>
</evidence>
<dbReference type="RefSeq" id="XP_037150155.1">
    <property type="nucleotide sequence ID" value="XM_037294077.1"/>
</dbReference>
<dbReference type="EMBL" id="JACCJB010000016">
    <property type="protein sequence ID" value="KAF6220720.1"/>
    <property type="molecule type" value="Genomic_DNA"/>
</dbReference>
<feature type="compositionally biased region" description="Basic and acidic residues" evidence="1">
    <location>
        <begin position="47"/>
        <end position="67"/>
    </location>
</feature>
<protein>
    <submittedName>
        <fullName evidence="2">Uncharacterized protein</fullName>
    </submittedName>
</protein>
<evidence type="ECO:0000313" key="3">
    <source>
        <dbReference type="Proteomes" id="UP000593566"/>
    </source>
</evidence>
<feature type="compositionally biased region" description="Low complexity" evidence="1">
    <location>
        <begin position="201"/>
        <end position="216"/>
    </location>
</feature>
<dbReference type="GeneID" id="59331565"/>
<proteinExistence type="predicted"/>
<organism evidence="2 3">
    <name type="scientific">Letharia lupina</name>
    <dbReference type="NCBI Taxonomy" id="560253"/>
    <lineage>
        <taxon>Eukaryota</taxon>
        <taxon>Fungi</taxon>
        <taxon>Dikarya</taxon>
        <taxon>Ascomycota</taxon>
        <taxon>Pezizomycotina</taxon>
        <taxon>Lecanoromycetes</taxon>
        <taxon>OSLEUM clade</taxon>
        <taxon>Lecanoromycetidae</taxon>
        <taxon>Lecanorales</taxon>
        <taxon>Lecanorineae</taxon>
        <taxon>Parmeliaceae</taxon>
        <taxon>Letharia</taxon>
    </lineage>
</organism>
<dbReference type="AlphaFoldDB" id="A0A8H6CC67"/>
<feature type="compositionally biased region" description="Low complexity" evidence="1">
    <location>
        <begin position="516"/>
        <end position="541"/>
    </location>
</feature>
<accession>A0A8H6CC67</accession>
<feature type="region of interest" description="Disordered" evidence="1">
    <location>
        <begin position="1"/>
        <end position="138"/>
    </location>
</feature>
<feature type="compositionally biased region" description="Acidic residues" evidence="1">
    <location>
        <begin position="310"/>
        <end position="319"/>
    </location>
</feature>
<name>A0A8H6CC67_9LECA</name>
<feature type="region of interest" description="Disordered" evidence="1">
    <location>
        <begin position="512"/>
        <end position="621"/>
    </location>
</feature>
<feature type="region of interest" description="Disordered" evidence="1">
    <location>
        <begin position="305"/>
        <end position="334"/>
    </location>
</feature>
<evidence type="ECO:0000313" key="2">
    <source>
        <dbReference type="EMBL" id="KAF6220720.1"/>
    </source>
</evidence>
<dbReference type="Proteomes" id="UP000593566">
    <property type="component" value="Unassembled WGS sequence"/>
</dbReference>
<reference evidence="2 3" key="1">
    <citation type="journal article" date="2020" name="Genomics">
        <title>Complete, high-quality genomes from long-read metagenomic sequencing of two wolf lichen thalli reveals enigmatic genome architecture.</title>
        <authorList>
            <person name="McKenzie S.K."/>
            <person name="Walston R.F."/>
            <person name="Allen J.L."/>
        </authorList>
    </citation>
    <scope>NUCLEOTIDE SEQUENCE [LARGE SCALE GENOMIC DNA]</scope>
    <source>
        <strain evidence="2">WasteWater1</strain>
    </source>
</reference>
<feature type="compositionally biased region" description="Polar residues" evidence="1">
    <location>
        <begin position="106"/>
        <end position="122"/>
    </location>
</feature>
<comment type="caution">
    <text evidence="2">The sequence shown here is derived from an EMBL/GenBank/DDBJ whole genome shotgun (WGS) entry which is preliminary data.</text>
</comment>
<feature type="compositionally biased region" description="Basic and acidic residues" evidence="1">
    <location>
        <begin position="23"/>
        <end position="38"/>
    </location>
</feature>
<feature type="region of interest" description="Disordered" evidence="1">
    <location>
        <begin position="196"/>
        <end position="257"/>
    </location>
</feature>
<gene>
    <name evidence="2" type="ORF">HO133_003153</name>
</gene>
<sequence>MDTVRSAGSTSSAAPTFSRRRMEKSLAEELDDAFRDVDLGPADILEPMEHPKSSHEVVTEDTRRVEDVVPQEHVAPLATRQSNSPAIANADPDSPATLMGDDQRSPIANTISNATLRQTPRKSNFVEDLSPVNSSSQPVYLKDCRKLTASKHNRELIDRNADGFFKMDTMPSVTDVRRRVQQSDGIAALQRTLVPTKVSDAASSSTRNSHASSSTTVDSVKRPSALRQVTFAKSSGRKPDRSQGPYPYTTDRPRATSRFSLARDLVAAGHRKKLSEPSAPARFVRLPTDPVVHFKRSFGESGLKLRIPEPEPDEYEGDDSGSVTSLPDVDSAGDLKFRPHDSEARDVALKFEFGIPRAFISNQCLESSCPMRWAHAKGPYHHMGNRHNKIMTGLFGHSNPPPEIWNAYRNMVHLTCDGEVISPDGRPEPKAEDDLVIAFAMFHYGGLNGMSGVEFHRRYAGQHLSSRVALRSRSTSSSEGTGHLIIKERRAQRASAIPRIFLISEYSHLSVPTKMSTTPNTAQPTASPSTSNASSTANSSTQDHKQASASHATSNPPPNAPLPDSDSDLSDAPDSPVYPTFTNSPTLLRNAPPSDTDSELSDAPDNPVWPEAPRVPPTPPRCTELDCPVRQAIRRHNQGPYLHNGEQPWIKKTMFGESNPPPHVWESWMKIQAGDRSSTVEDDWNVLSFLRWHVRDPSTNVKGN</sequence>
<keyword evidence="3" id="KW-1185">Reference proteome</keyword>
<feature type="compositionally biased region" description="Polar residues" evidence="1">
    <location>
        <begin position="1"/>
        <end position="15"/>
    </location>
</feature>